<dbReference type="EMBL" id="CP129675">
    <property type="protein sequence ID" value="XDS46102.1"/>
    <property type="molecule type" value="Genomic_DNA"/>
</dbReference>
<evidence type="ECO:0000256" key="5">
    <source>
        <dbReference type="ARBA" id="ARBA00022679"/>
    </source>
</evidence>
<dbReference type="GO" id="GO:0016036">
    <property type="term" value="P:cellular response to phosphate starvation"/>
    <property type="evidence" value="ECO:0007669"/>
    <property type="project" value="TreeGrafter"/>
</dbReference>
<dbReference type="InterPro" id="IPR036890">
    <property type="entry name" value="HATPase_C_sf"/>
</dbReference>
<keyword evidence="14" id="KW-0067">ATP-binding</keyword>
<keyword evidence="6" id="KW-0418">Kinase</keyword>
<keyword evidence="10" id="KW-0812">Transmembrane</keyword>
<name>A0AB39UNA7_9BIFI</name>
<feature type="transmembrane region" description="Helical" evidence="10">
    <location>
        <begin position="24"/>
        <end position="47"/>
    </location>
</feature>
<keyword evidence="5" id="KW-0808">Transferase</keyword>
<proteinExistence type="predicted"/>
<dbReference type="GO" id="GO:0005886">
    <property type="term" value="C:plasma membrane"/>
    <property type="evidence" value="ECO:0007669"/>
    <property type="project" value="UniProtKB-SubCell"/>
</dbReference>
<dbReference type="CDD" id="cd00082">
    <property type="entry name" value="HisKA"/>
    <property type="match status" value="1"/>
</dbReference>
<dbReference type="SUPFAM" id="SSF55874">
    <property type="entry name" value="ATPase domain of HSP90 chaperone/DNA topoisomerase II/histidine kinase"/>
    <property type="match status" value="1"/>
</dbReference>
<dbReference type="PROSITE" id="PS50109">
    <property type="entry name" value="HIS_KIN"/>
    <property type="match status" value="1"/>
</dbReference>
<evidence type="ECO:0000256" key="3">
    <source>
        <dbReference type="ARBA" id="ARBA00012438"/>
    </source>
</evidence>
<comment type="catalytic activity">
    <reaction evidence="1">
        <text>ATP + protein L-histidine = ADP + protein N-phospho-L-histidine.</text>
        <dbReference type="EC" id="2.7.13.3"/>
    </reaction>
</comment>
<feature type="domain" description="Histidine kinase" evidence="11">
    <location>
        <begin position="218"/>
        <end position="453"/>
    </location>
</feature>
<evidence type="ECO:0000313" key="14">
    <source>
        <dbReference type="EMBL" id="XDS50341.1"/>
    </source>
</evidence>
<dbReference type="EMBL" id="CP129682">
    <property type="protein sequence ID" value="XDS49116.1"/>
    <property type="molecule type" value="Genomic_DNA"/>
</dbReference>
<feature type="compositionally biased region" description="Basic and acidic residues" evidence="9">
    <location>
        <begin position="462"/>
        <end position="476"/>
    </location>
</feature>
<dbReference type="Gene3D" id="3.30.565.10">
    <property type="entry name" value="Histidine kinase-like ATPase, C-terminal domain"/>
    <property type="match status" value="1"/>
</dbReference>
<gene>
    <name evidence="14" type="ORF">QN062_08095</name>
    <name evidence="13" type="ORF">QN216_02290</name>
    <name evidence="12" type="ORF">QN217_08155</name>
</gene>
<dbReference type="InterPro" id="IPR036097">
    <property type="entry name" value="HisK_dim/P_sf"/>
</dbReference>
<dbReference type="EMBL" id="CP129683">
    <property type="protein sequence ID" value="XDS50341.1"/>
    <property type="molecule type" value="Genomic_DNA"/>
</dbReference>
<protein>
    <recommendedName>
        <fullName evidence="8">Sensor-like histidine kinase SenX3</fullName>
        <ecNumber evidence="3">2.7.13.3</ecNumber>
    </recommendedName>
</protein>
<dbReference type="CDD" id="cd00075">
    <property type="entry name" value="HATPase"/>
    <property type="match status" value="1"/>
</dbReference>
<evidence type="ECO:0000259" key="11">
    <source>
        <dbReference type="PROSITE" id="PS50109"/>
    </source>
</evidence>
<keyword evidence="4" id="KW-0597">Phosphoprotein</keyword>
<dbReference type="Gene3D" id="1.10.287.130">
    <property type="match status" value="1"/>
</dbReference>
<evidence type="ECO:0000256" key="4">
    <source>
        <dbReference type="ARBA" id="ARBA00022553"/>
    </source>
</evidence>
<evidence type="ECO:0000256" key="2">
    <source>
        <dbReference type="ARBA" id="ARBA00004236"/>
    </source>
</evidence>
<keyword evidence="10" id="KW-1133">Transmembrane helix</keyword>
<keyword evidence="10" id="KW-0472">Membrane</keyword>
<dbReference type="FunFam" id="3.30.565.10:FF:000006">
    <property type="entry name" value="Sensor histidine kinase WalK"/>
    <property type="match status" value="1"/>
</dbReference>
<dbReference type="GO" id="GO:0005524">
    <property type="term" value="F:ATP binding"/>
    <property type="evidence" value="ECO:0007669"/>
    <property type="project" value="UniProtKB-KW"/>
</dbReference>
<dbReference type="InterPro" id="IPR003661">
    <property type="entry name" value="HisK_dim/P_dom"/>
</dbReference>
<feature type="region of interest" description="Disordered" evidence="9">
    <location>
        <begin position="450"/>
        <end position="476"/>
    </location>
</feature>
<dbReference type="Pfam" id="PF00512">
    <property type="entry name" value="HisKA"/>
    <property type="match status" value="1"/>
</dbReference>
<evidence type="ECO:0000313" key="12">
    <source>
        <dbReference type="EMBL" id="XDS46102.1"/>
    </source>
</evidence>
<dbReference type="SMART" id="SM00387">
    <property type="entry name" value="HATPase_c"/>
    <property type="match status" value="1"/>
</dbReference>
<keyword evidence="7" id="KW-0902">Two-component regulatory system</keyword>
<evidence type="ECO:0000313" key="13">
    <source>
        <dbReference type="EMBL" id="XDS49116.1"/>
    </source>
</evidence>
<accession>A0AB39UNA7</accession>
<dbReference type="InterPro" id="IPR005467">
    <property type="entry name" value="His_kinase_dom"/>
</dbReference>
<dbReference type="PRINTS" id="PR00344">
    <property type="entry name" value="BCTRLSENSOR"/>
</dbReference>
<dbReference type="KEGG" id="bfk:QN062_08095"/>
<comment type="subcellular location">
    <subcellularLocation>
        <location evidence="2">Cell membrane</location>
    </subcellularLocation>
</comment>
<dbReference type="AlphaFoldDB" id="A0AB39UNA7"/>
<keyword evidence="14" id="KW-0547">Nucleotide-binding</keyword>
<dbReference type="PANTHER" id="PTHR45453:SF1">
    <property type="entry name" value="PHOSPHATE REGULON SENSOR PROTEIN PHOR"/>
    <property type="match status" value="1"/>
</dbReference>
<sequence>MIVAVSATNRSIFLGEGIMQVGVIWWQIWVLTAIAAIVICVACWGSYRFGASRKAKRDAPRDERSQSIFGATVATEQAERGLIQIMYGGIIILSSAREVEYASPAAEELKLVEGSRLVSDELIDMLNQTSADGVLREREIECDRNGYVGSEIKNGSHASQSPIGVSGLGVQPGAALPSKTVNLRVRIGRVAGDIYAILIQDTSEQRSFERMRRDFVTNVSHELKTPAGAIALLAETVSDAADDPDAVRYFSGRISKESERLTGLVGRLIELQRAEDTLDIAESRQTNVLETVTEAIRENLVQAEAKHMEIVLSINGQRAPINEESDLASSAAFEETIFNQGSADALKTAVKNLVENAIRYSPTKTHVAVGIVADEQNVRIKVVDQGIGIPERSLGRVFERFYRVDPARSRETGGTGLGLSITKHCVQECGGTIAVWSREGEGSTFTITLPRGVKEPGSGRTAGKDGVHPKQSRGDR</sequence>
<evidence type="ECO:0000256" key="7">
    <source>
        <dbReference type="ARBA" id="ARBA00023012"/>
    </source>
</evidence>
<evidence type="ECO:0000256" key="6">
    <source>
        <dbReference type="ARBA" id="ARBA00022777"/>
    </source>
</evidence>
<dbReference type="InterPro" id="IPR004358">
    <property type="entry name" value="Sig_transdc_His_kin-like_C"/>
</dbReference>
<evidence type="ECO:0000256" key="9">
    <source>
        <dbReference type="SAM" id="MobiDB-lite"/>
    </source>
</evidence>
<evidence type="ECO:0000256" key="10">
    <source>
        <dbReference type="SAM" id="Phobius"/>
    </source>
</evidence>
<dbReference type="GO" id="GO:0000155">
    <property type="term" value="F:phosphorelay sensor kinase activity"/>
    <property type="evidence" value="ECO:0007669"/>
    <property type="project" value="InterPro"/>
</dbReference>
<dbReference type="EC" id="2.7.13.3" evidence="3"/>
<evidence type="ECO:0000256" key="8">
    <source>
        <dbReference type="ARBA" id="ARBA00039401"/>
    </source>
</evidence>
<dbReference type="SUPFAM" id="SSF47384">
    <property type="entry name" value="Homodimeric domain of signal transducing histidine kinase"/>
    <property type="match status" value="1"/>
</dbReference>
<dbReference type="SMART" id="SM00388">
    <property type="entry name" value="HisKA"/>
    <property type="match status" value="1"/>
</dbReference>
<dbReference type="InterPro" id="IPR050351">
    <property type="entry name" value="BphY/WalK/GraS-like"/>
</dbReference>
<dbReference type="Pfam" id="PF02518">
    <property type="entry name" value="HATPase_c"/>
    <property type="match status" value="1"/>
</dbReference>
<reference evidence="14" key="1">
    <citation type="submission" date="2023-07" db="EMBL/GenBank/DDBJ databases">
        <title>Bifidobacterium aquikefiriaerophilum sp. nov. and Bifidobacterium eccum sp. nov., isolated from water kefir.</title>
        <authorList>
            <person name="Breselge S."/>
            <person name="Bellassi P."/>
            <person name="Barcenilla C."/>
            <person name="Alvarez-Ordonez A."/>
            <person name="Morelli L."/>
            <person name="Cotter P.D."/>
        </authorList>
    </citation>
    <scope>NUCLEOTIDE SEQUENCE</scope>
    <source>
        <strain evidence="14">WK012_4_13</strain>
        <strain evidence="13">WK013_4_14</strain>
        <strain evidence="12">WK048_4_13</strain>
    </source>
</reference>
<evidence type="ECO:0000256" key="1">
    <source>
        <dbReference type="ARBA" id="ARBA00000085"/>
    </source>
</evidence>
<organism evidence="14">
    <name type="scientific">Bifidobacterium fermentum</name>
    <dbReference type="NCBI Taxonomy" id="3059035"/>
    <lineage>
        <taxon>Bacteria</taxon>
        <taxon>Bacillati</taxon>
        <taxon>Actinomycetota</taxon>
        <taxon>Actinomycetes</taxon>
        <taxon>Bifidobacteriales</taxon>
        <taxon>Bifidobacteriaceae</taxon>
        <taxon>Bifidobacterium</taxon>
    </lineage>
</organism>
<dbReference type="InterPro" id="IPR003594">
    <property type="entry name" value="HATPase_dom"/>
</dbReference>
<dbReference type="PANTHER" id="PTHR45453">
    <property type="entry name" value="PHOSPHATE REGULON SENSOR PROTEIN PHOR"/>
    <property type="match status" value="1"/>
</dbReference>
<dbReference type="GO" id="GO:0004721">
    <property type="term" value="F:phosphoprotein phosphatase activity"/>
    <property type="evidence" value="ECO:0007669"/>
    <property type="project" value="TreeGrafter"/>
</dbReference>